<feature type="compositionally biased region" description="Polar residues" evidence="9">
    <location>
        <begin position="136"/>
        <end position="153"/>
    </location>
</feature>
<keyword evidence="8" id="KW-0862">Zinc</keyword>
<dbReference type="InterPro" id="IPR002867">
    <property type="entry name" value="IBR_dom"/>
</dbReference>
<evidence type="ECO:0000256" key="8">
    <source>
        <dbReference type="ARBA" id="ARBA00022833"/>
    </source>
</evidence>
<dbReference type="PROSITE" id="PS51873">
    <property type="entry name" value="TRIAD"/>
    <property type="match status" value="1"/>
</dbReference>
<dbReference type="GO" id="GO:0016567">
    <property type="term" value="P:protein ubiquitination"/>
    <property type="evidence" value="ECO:0007669"/>
    <property type="project" value="InterPro"/>
</dbReference>
<comment type="catalytic activity">
    <reaction evidence="1">
        <text>[E2 ubiquitin-conjugating enzyme]-S-ubiquitinyl-L-cysteine + [acceptor protein]-L-lysine = [E2 ubiquitin-conjugating enzyme]-L-cysteine + [acceptor protein]-N(6)-ubiquitinyl-L-lysine.</text>
        <dbReference type="EC" id="2.3.2.31"/>
    </reaction>
</comment>
<dbReference type="PROSITE" id="PS00518">
    <property type="entry name" value="ZF_RING_1"/>
    <property type="match status" value="1"/>
</dbReference>
<dbReference type="EC" id="2.3.2.31" evidence="2"/>
<feature type="region of interest" description="Disordered" evidence="9">
    <location>
        <begin position="134"/>
        <end position="153"/>
    </location>
</feature>
<keyword evidence="7" id="KW-0833">Ubl conjugation pathway</keyword>
<reference evidence="11 12" key="1">
    <citation type="submission" date="2020-05" db="EMBL/GenBank/DDBJ databases">
        <title>Identification and distribution of gene clusters putatively required for synthesis of sphingolipid metabolism inhibitors in phylogenetically diverse species of the filamentous fungus Fusarium.</title>
        <authorList>
            <person name="Kim H.-S."/>
            <person name="Busman M."/>
            <person name="Brown D.W."/>
            <person name="Divon H."/>
            <person name="Uhlig S."/>
            <person name="Proctor R.H."/>
        </authorList>
    </citation>
    <scope>NUCLEOTIDE SEQUENCE [LARGE SCALE GENOMIC DNA]</scope>
    <source>
        <strain evidence="11 12">NRRL 25211</strain>
    </source>
</reference>
<dbReference type="CDD" id="cd20335">
    <property type="entry name" value="BRcat_RBR"/>
    <property type="match status" value="1"/>
</dbReference>
<dbReference type="Pfam" id="PF01485">
    <property type="entry name" value="IBR"/>
    <property type="match status" value="1"/>
</dbReference>
<dbReference type="Gene3D" id="1.20.120.1750">
    <property type="match status" value="1"/>
</dbReference>
<dbReference type="GO" id="GO:0061630">
    <property type="term" value="F:ubiquitin protein ligase activity"/>
    <property type="evidence" value="ECO:0007669"/>
    <property type="project" value="UniProtKB-EC"/>
</dbReference>
<evidence type="ECO:0000256" key="6">
    <source>
        <dbReference type="ARBA" id="ARBA00022771"/>
    </source>
</evidence>
<evidence type="ECO:0000256" key="7">
    <source>
        <dbReference type="ARBA" id="ARBA00022786"/>
    </source>
</evidence>
<feature type="compositionally biased region" description="Basic and acidic residues" evidence="9">
    <location>
        <begin position="105"/>
        <end position="115"/>
    </location>
</feature>
<evidence type="ECO:0000256" key="9">
    <source>
        <dbReference type="SAM" id="MobiDB-lite"/>
    </source>
</evidence>
<name>A0A8H5PM65_9HYPO</name>
<organism evidence="11 12">
    <name type="scientific">Fusarium pseudoanthophilum</name>
    <dbReference type="NCBI Taxonomy" id="48495"/>
    <lineage>
        <taxon>Eukaryota</taxon>
        <taxon>Fungi</taxon>
        <taxon>Dikarya</taxon>
        <taxon>Ascomycota</taxon>
        <taxon>Pezizomycotina</taxon>
        <taxon>Sordariomycetes</taxon>
        <taxon>Hypocreomycetidae</taxon>
        <taxon>Hypocreales</taxon>
        <taxon>Nectriaceae</taxon>
        <taxon>Fusarium</taxon>
        <taxon>Fusarium fujikuroi species complex</taxon>
    </lineage>
</organism>
<dbReference type="InterPro" id="IPR031127">
    <property type="entry name" value="E3_UB_ligase_RBR"/>
</dbReference>
<comment type="caution">
    <text evidence="11">The sequence shown here is derived from an EMBL/GenBank/DDBJ whole genome shotgun (WGS) entry which is preliminary data.</text>
</comment>
<dbReference type="InterPro" id="IPR013083">
    <property type="entry name" value="Znf_RING/FYVE/PHD"/>
</dbReference>
<evidence type="ECO:0000259" key="10">
    <source>
        <dbReference type="PROSITE" id="PS51873"/>
    </source>
</evidence>
<dbReference type="AlphaFoldDB" id="A0A8H5PM65"/>
<evidence type="ECO:0000256" key="1">
    <source>
        <dbReference type="ARBA" id="ARBA00001798"/>
    </source>
</evidence>
<proteinExistence type="predicted"/>
<evidence type="ECO:0000256" key="4">
    <source>
        <dbReference type="ARBA" id="ARBA00022723"/>
    </source>
</evidence>
<dbReference type="Proteomes" id="UP000544095">
    <property type="component" value="Unassembled WGS sequence"/>
</dbReference>
<dbReference type="GO" id="GO:0008270">
    <property type="term" value="F:zinc ion binding"/>
    <property type="evidence" value="ECO:0007669"/>
    <property type="project" value="UniProtKB-KW"/>
</dbReference>
<protein>
    <recommendedName>
        <fullName evidence="2">RBR-type E3 ubiquitin transferase</fullName>
        <ecNumber evidence="2">2.3.2.31</ecNumber>
    </recommendedName>
</protein>
<evidence type="ECO:0000313" key="12">
    <source>
        <dbReference type="Proteomes" id="UP000544095"/>
    </source>
</evidence>
<dbReference type="InterPro" id="IPR017907">
    <property type="entry name" value="Znf_RING_CS"/>
</dbReference>
<sequence>MDTSSLMLALQLQQQDLNIWEQSKKGKQREGQVTDSDLALEACRRELELMTAQISDQALALSIARAVESDGQLIREAQLAEEQAAKDREYAVRLSRDPSVATSSDAEKGKKLSKVDEEDDDLINILRSMNLGGFDNSMSGQPESSSWASSRKPPQTRECIACNDRFPPLALSQSPCSHDYCRECLVSLVRSSLQDETLFPPRCCGQNIPIKQGRWLSPELIGQFQAKKLEFETPNRTYCAEPSCSTFVPPAFISSDRATCPKCNRKTCIHCKGLQHIGVCPNDTASQQVLQLADQNGWQQCFNCRRMVELNIGCYHITCLCKAQFCYVCGKKWRSCRCPRWEERRLVRRANVIADRDDDAGHMDARARDARVEQERLNLLQNHECTHEVWNQRYGSHRCEECRDILPDYIMECIQCRVMACRRCRYNRL</sequence>
<keyword evidence="4" id="KW-0479">Metal-binding</keyword>
<keyword evidence="3" id="KW-0808">Transferase</keyword>
<evidence type="ECO:0000256" key="2">
    <source>
        <dbReference type="ARBA" id="ARBA00012251"/>
    </source>
</evidence>
<dbReference type="EMBL" id="JAAOAR010000164">
    <property type="protein sequence ID" value="KAF5599068.1"/>
    <property type="molecule type" value="Genomic_DNA"/>
</dbReference>
<evidence type="ECO:0000256" key="5">
    <source>
        <dbReference type="ARBA" id="ARBA00022737"/>
    </source>
</evidence>
<evidence type="ECO:0000256" key="3">
    <source>
        <dbReference type="ARBA" id="ARBA00022679"/>
    </source>
</evidence>
<accession>A0A8H5PM65</accession>
<dbReference type="Gene3D" id="3.30.40.10">
    <property type="entry name" value="Zinc/RING finger domain, C3HC4 (zinc finger)"/>
    <property type="match status" value="1"/>
</dbReference>
<feature type="domain" description="RING-type" evidence="10">
    <location>
        <begin position="155"/>
        <end position="342"/>
    </location>
</feature>
<gene>
    <name evidence="11" type="ORF">FPANT_3672</name>
</gene>
<evidence type="ECO:0000313" key="11">
    <source>
        <dbReference type="EMBL" id="KAF5599068.1"/>
    </source>
</evidence>
<keyword evidence="6" id="KW-0863">Zinc-finger</keyword>
<keyword evidence="5" id="KW-0677">Repeat</keyword>
<keyword evidence="12" id="KW-1185">Reference proteome</keyword>
<dbReference type="SUPFAM" id="SSF57850">
    <property type="entry name" value="RING/U-box"/>
    <property type="match status" value="2"/>
</dbReference>
<feature type="region of interest" description="Disordered" evidence="9">
    <location>
        <begin position="91"/>
        <end position="115"/>
    </location>
</feature>
<dbReference type="PANTHER" id="PTHR11685">
    <property type="entry name" value="RBR FAMILY RING FINGER AND IBR DOMAIN-CONTAINING"/>
    <property type="match status" value="1"/>
</dbReference>
<dbReference type="CDD" id="cd22584">
    <property type="entry name" value="Rcat_RBR_unk"/>
    <property type="match status" value="1"/>
</dbReference>
<dbReference type="InterPro" id="IPR044066">
    <property type="entry name" value="TRIAD_supradom"/>
</dbReference>